<evidence type="ECO:0000256" key="1">
    <source>
        <dbReference type="SAM" id="Phobius"/>
    </source>
</evidence>
<dbReference type="InterPro" id="IPR000160">
    <property type="entry name" value="GGDEF_dom"/>
</dbReference>
<feature type="transmembrane region" description="Helical" evidence="1">
    <location>
        <begin position="133"/>
        <end position="153"/>
    </location>
</feature>
<feature type="transmembrane region" description="Helical" evidence="1">
    <location>
        <begin position="196"/>
        <end position="214"/>
    </location>
</feature>
<dbReference type="PROSITE" id="PS50887">
    <property type="entry name" value="GGDEF"/>
    <property type="match status" value="1"/>
</dbReference>
<proteinExistence type="predicted"/>
<name>A0A934M7X9_9MICO</name>
<dbReference type="NCBIfam" id="TIGR00254">
    <property type="entry name" value="GGDEF"/>
    <property type="match status" value="1"/>
</dbReference>
<keyword evidence="1" id="KW-1133">Transmembrane helix</keyword>
<dbReference type="CDD" id="cd01949">
    <property type="entry name" value="GGDEF"/>
    <property type="match status" value="1"/>
</dbReference>
<feature type="transmembrane region" description="Helical" evidence="1">
    <location>
        <begin position="294"/>
        <end position="312"/>
    </location>
</feature>
<evidence type="ECO:0000313" key="4">
    <source>
        <dbReference type="Proteomes" id="UP000602087"/>
    </source>
</evidence>
<dbReference type="PANTHER" id="PTHR46663">
    <property type="entry name" value="DIGUANYLATE CYCLASE DGCT-RELATED"/>
    <property type="match status" value="1"/>
</dbReference>
<feature type="transmembrane region" description="Helical" evidence="1">
    <location>
        <begin position="165"/>
        <end position="184"/>
    </location>
</feature>
<sequence>MSEPTCLDGRALHLGLAATALTLVIAHSVTDGVIAALVFLLSTLAPAVAVLWVLRTRTPPDPRPWWFVVGSLVVLSVNNVSRAVHVAVAGEDAPEAGLMQLVNHVTIPVGYLGLFVASLLVVVPIARGDGGKIVDAAIMSVAGAGLLWTFVLGPALDARESPPSVRVYTLFVVLVACAMTGAVGRSLVAAVHARTTLAYLLLAACATLLGSVATTTSANTVTGVVPGWVDAAWIVAYLSVGAAVVHPASMFLASPGRPGSRKFTRQHLAFLGVALSLNPALAAVREIAGYPTDALILALSSLLLVPLVLVRVSQLARLHAQAQEDLVHQATHDALTGLPNRRIVDTHLEEVLRRVDDGELPGAVVCFIDLNDFKIVNDEFGHHVGDNLLVAVTRRLRDAVRAGDFIARFGGDEFVLVLTGNPEHLEATTVSRIHAALEPPITVGPLTARASTSIGAVTVRPGAHLTADQLLSLADARMYVDKRRRHSATGQPLR</sequence>
<organism evidence="3 4">
    <name type="scientific">Sanguibacter suaedae</name>
    <dbReference type="NCBI Taxonomy" id="2795737"/>
    <lineage>
        <taxon>Bacteria</taxon>
        <taxon>Bacillati</taxon>
        <taxon>Actinomycetota</taxon>
        <taxon>Actinomycetes</taxon>
        <taxon>Micrococcales</taxon>
        <taxon>Sanguibacteraceae</taxon>
        <taxon>Sanguibacter</taxon>
    </lineage>
</organism>
<keyword evidence="4" id="KW-1185">Reference proteome</keyword>
<feature type="transmembrane region" description="Helical" evidence="1">
    <location>
        <begin position="105"/>
        <end position="126"/>
    </location>
</feature>
<accession>A0A934M7X9</accession>
<evidence type="ECO:0000259" key="2">
    <source>
        <dbReference type="PROSITE" id="PS50887"/>
    </source>
</evidence>
<reference evidence="3" key="1">
    <citation type="submission" date="2020-12" db="EMBL/GenBank/DDBJ databases">
        <title>Sanguibacter suaedae sp. nov., isolated from Suaeda aralocaspica.</title>
        <authorList>
            <person name="Ma Q."/>
        </authorList>
    </citation>
    <scope>NUCLEOTIDE SEQUENCE</scope>
    <source>
        <strain evidence="3">YZGR15</strain>
    </source>
</reference>
<dbReference type="EMBL" id="JAEINH010000012">
    <property type="protein sequence ID" value="MBI9115917.1"/>
    <property type="molecule type" value="Genomic_DNA"/>
</dbReference>
<dbReference type="SMART" id="SM00267">
    <property type="entry name" value="GGDEF"/>
    <property type="match status" value="1"/>
</dbReference>
<feature type="transmembrane region" description="Helical" evidence="1">
    <location>
        <begin position="66"/>
        <end position="85"/>
    </location>
</feature>
<feature type="transmembrane region" description="Helical" evidence="1">
    <location>
        <begin position="36"/>
        <end position="54"/>
    </location>
</feature>
<keyword evidence="1" id="KW-0812">Transmembrane</keyword>
<feature type="transmembrane region" description="Helical" evidence="1">
    <location>
        <begin position="268"/>
        <end position="288"/>
    </location>
</feature>
<keyword evidence="1" id="KW-0472">Membrane</keyword>
<dbReference type="PANTHER" id="PTHR46663:SF2">
    <property type="entry name" value="GGDEF DOMAIN-CONTAINING PROTEIN"/>
    <property type="match status" value="1"/>
</dbReference>
<dbReference type="InterPro" id="IPR052163">
    <property type="entry name" value="DGC-Regulatory_Protein"/>
</dbReference>
<dbReference type="InterPro" id="IPR043128">
    <property type="entry name" value="Rev_trsase/Diguanyl_cyclase"/>
</dbReference>
<dbReference type="Proteomes" id="UP000602087">
    <property type="component" value="Unassembled WGS sequence"/>
</dbReference>
<comment type="caution">
    <text evidence="3">The sequence shown here is derived from an EMBL/GenBank/DDBJ whole genome shotgun (WGS) entry which is preliminary data.</text>
</comment>
<dbReference type="InterPro" id="IPR029787">
    <property type="entry name" value="Nucleotide_cyclase"/>
</dbReference>
<dbReference type="Gene3D" id="3.30.70.270">
    <property type="match status" value="1"/>
</dbReference>
<gene>
    <name evidence="3" type="ORF">JAV76_12920</name>
</gene>
<dbReference type="RefSeq" id="WP_198734485.1">
    <property type="nucleotide sequence ID" value="NZ_JAEINH010000012.1"/>
</dbReference>
<dbReference type="SUPFAM" id="SSF55073">
    <property type="entry name" value="Nucleotide cyclase"/>
    <property type="match status" value="1"/>
</dbReference>
<feature type="domain" description="GGDEF" evidence="2">
    <location>
        <begin position="361"/>
        <end position="494"/>
    </location>
</feature>
<evidence type="ECO:0000313" key="3">
    <source>
        <dbReference type="EMBL" id="MBI9115917.1"/>
    </source>
</evidence>
<feature type="transmembrane region" description="Helical" evidence="1">
    <location>
        <begin position="234"/>
        <end position="256"/>
    </location>
</feature>
<dbReference type="AlphaFoldDB" id="A0A934M7X9"/>
<dbReference type="Pfam" id="PF00990">
    <property type="entry name" value="GGDEF"/>
    <property type="match status" value="1"/>
</dbReference>
<protein>
    <submittedName>
        <fullName evidence="3">GGDEF domain-containing protein</fullName>
    </submittedName>
</protein>